<name>A0ABR5AZD5_BACBA</name>
<dbReference type="Proteomes" id="UP000031982">
    <property type="component" value="Unassembled WGS sequence"/>
</dbReference>
<protein>
    <submittedName>
        <fullName evidence="1">Uncharacterized protein</fullName>
    </submittedName>
</protein>
<evidence type="ECO:0000313" key="1">
    <source>
        <dbReference type="EMBL" id="KIL80049.1"/>
    </source>
</evidence>
<evidence type="ECO:0000313" key="2">
    <source>
        <dbReference type="Proteomes" id="UP000031982"/>
    </source>
</evidence>
<comment type="caution">
    <text evidence="1">The sequence shown here is derived from an EMBL/GenBank/DDBJ whole genome shotgun (WGS) entry which is preliminary data.</text>
</comment>
<gene>
    <name evidence="1" type="ORF">SD77_2503</name>
</gene>
<organism evidence="1 2">
    <name type="scientific">Bacillus badius</name>
    <dbReference type="NCBI Taxonomy" id="1455"/>
    <lineage>
        <taxon>Bacteria</taxon>
        <taxon>Bacillati</taxon>
        <taxon>Bacillota</taxon>
        <taxon>Bacilli</taxon>
        <taxon>Bacillales</taxon>
        <taxon>Bacillaceae</taxon>
        <taxon>Pseudobacillus</taxon>
    </lineage>
</organism>
<sequence>MKLSGSGELYKQGTNPAGLPLRRAAGFVKLDRLLKAKLMK</sequence>
<reference evidence="1 2" key="1">
    <citation type="submission" date="2015-01" db="EMBL/GenBank/DDBJ databases">
        <title>Genome Assembly of Bacillus badius MTCC 1458.</title>
        <authorList>
            <person name="Verma A."/>
            <person name="Khatri I."/>
            <person name="Mual P."/>
            <person name="Subramanian S."/>
            <person name="Krishnamurthi S."/>
        </authorList>
    </citation>
    <scope>NUCLEOTIDE SEQUENCE [LARGE SCALE GENOMIC DNA]</scope>
    <source>
        <strain evidence="1 2">MTCC 1458</strain>
    </source>
</reference>
<dbReference type="EMBL" id="JXLP01000002">
    <property type="protein sequence ID" value="KIL80049.1"/>
    <property type="molecule type" value="Genomic_DNA"/>
</dbReference>
<keyword evidence="2" id="KW-1185">Reference proteome</keyword>
<accession>A0ABR5AZD5</accession>
<proteinExistence type="predicted"/>